<dbReference type="GO" id="GO:0008289">
    <property type="term" value="F:lipid binding"/>
    <property type="evidence" value="ECO:0007669"/>
    <property type="project" value="UniProtKB-KW"/>
</dbReference>
<dbReference type="NCBIfam" id="TIGR00762">
    <property type="entry name" value="DegV"/>
    <property type="match status" value="1"/>
</dbReference>
<dbReference type="PANTHER" id="PTHR33434:SF2">
    <property type="entry name" value="FATTY ACID-BINDING PROTEIN TM_1468"/>
    <property type="match status" value="1"/>
</dbReference>
<evidence type="ECO:0000313" key="2">
    <source>
        <dbReference type="EMBL" id="AIV03929.1"/>
    </source>
</evidence>
<dbReference type="Proteomes" id="UP000030066">
    <property type="component" value="Chromosome"/>
</dbReference>
<proteinExistence type="predicted"/>
<organism evidence="2 3">
    <name type="scientific">Candidatus Malacoplasma girerdii</name>
    <dbReference type="NCBI Taxonomy" id="1318617"/>
    <lineage>
        <taxon>Bacteria</taxon>
        <taxon>Bacillati</taxon>
        <taxon>Mycoplasmatota</taxon>
        <taxon>Mycoplasmoidales</taxon>
        <taxon>Mycoplasmoidaceae</taxon>
        <taxon>Malacoplasma</taxon>
    </lineage>
</organism>
<dbReference type="PROSITE" id="PS51482">
    <property type="entry name" value="DEGV"/>
    <property type="match status" value="1"/>
</dbReference>
<keyword evidence="3" id="KW-1185">Reference proteome</keyword>
<dbReference type="KEGG" id="mgj:MGM1_5710"/>
<sequence length="294" mass="33361">MMRKIAIISDSSSGYKTGDKPNLYIVPLLVNVNNKAKKGELLSYHDQTEITTDEIKELLENDGLVVTTSQPIIGEMMKLVGSIHEQYDEIYVVPVTSTVSGSQNTWNIVAEEFEKVKIVPQHMGGPMLKWMIEGIYELIEKNDCSYEKTVQLAIKLKESVYGILFVSDVKQLSHSGRVNKLITGAISFFNRKVIVTLDEQGMKFYTLSKTFISAIDKAYDYLTTKVENFTDTSIDEIMFIPTYTKDDPEKIQLTMDKILKLFPNYKKKPRIEEMPTALLAHPGNNSLVVMLKLK</sequence>
<dbReference type="STRING" id="1318617.MGM1_5710"/>
<dbReference type="eggNOG" id="COG1307">
    <property type="taxonomic scope" value="Bacteria"/>
</dbReference>
<dbReference type="Gene3D" id="3.40.50.10170">
    <property type="match status" value="1"/>
</dbReference>
<reference evidence="2 3" key="1">
    <citation type="journal article" date="2014" name="PLoS ONE">
        <title>An emerging Mycoplasma associated with trichomoniasis, vaginal infection and disease.</title>
        <authorList>
            <consortium name="Vaginal Microbiome Consortium"/>
            <person name="Fettweis J.M."/>
            <person name="Serrano M.G."/>
            <person name="Huang B."/>
            <person name="Brooks J.P."/>
            <person name="Glascock A.L."/>
            <person name="Sheth N.U."/>
            <person name="Strauss J.F.III."/>
            <person name="Jefferson K.K."/>
            <person name="Buck G.A."/>
        </authorList>
    </citation>
    <scope>NUCLEOTIDE SEQUENCE [LARGE SCALE GENOMIC DNA]</scope>
    <source>
        <strain evidence="2 3">VCU_M1</strain>
    </source>
</reference>
<dbReference type="InterPro" id="IPR003797">
    <property type="entry name" value="DegV"/>
</dbReference>
<dbReference type="EMBL" id="CP007711">
    <property type="protein sequence ID" value="AIV03929.1"/>
    <property type="molecule type" value="Genomic_DNA"/>
</dbReference>
<protein>
    <submittedName>
        <fullName evidence="2">DegV family protein</fullName>
    </submittedName>
</protein>
<evidence type="ECO:0000313" key="3">
    <source>
        <dbReference type="Proteomes" id="UP000030066"/>
    </source>
</evidence>
<name>A0A097STM1_9BACT</name>
<accession>A0A097STM1</accession>
<evidence type="ECO:0000256" key="1">
    <source>
        <dbReference type="ARBA" id="ARBA00023121"/>
    </source>
</evidence>
<dbReference type="Gene3D" id="3.30.1180.10">
    <property type="match status" value="1"/>
</dbReference>
<dbReference type="Pfam" id="PF02645">
    <property type="entry name" value="DegV"/>
    <property type="match status" value="1"/>
</dbReference>
<dbReference type="InterPro" id="IPR043168">
    <property type="entry name" value="DegV_C"/>
</dbReference>
<keyword evidence="1" id="KW-0446">Lipid-binding</keyword>
<dbReference type="InterPro" id="IPR050270">
    <property type="entry name" value="DegV_domain_contain"/>
</dbReference>
<dbReference type="AlphaFoldDB" id="A0A097STM1"/>
<dbReference type="PANTHER" id="PTHR33434">
    <property type="entry name" value="DEGV DOMAIN-CONTAINING PROTEIN DR_1986-RELATED"/>
    <property type="match status" value="1"/>
</dbReference>
<dbReference type="HOGENOM" id="CLU_048251_3_0_14"/>
<dbReference type="SUPFAM" id="SSF82549">
    <property type="entry name" value="DAK1/DegV-like"/>
    <property type="match status" value="1"/>
</dbReference>
<gene>
    <name evidence="2" type="ORF">MGM1_5710</name>
</gene>